<keyword evidence="5" id="KW-0175">Coiled coil</keyword>
<dbReference type="Pfam" id="PF17657">
    <property type="entry name" value="DNA_pol3_finger"/>
    <property type="match status" value="1"/>
</dbReference>
<feature type="coiled-coil region" evidence="5">
    <location>
        <begin position="781"/>
        <end position="808"/>
    </location>
</feature>
<proteinExistence type="predicted"/>
<dbReference type="GO" id="GO:0003887">
    <property type="term" value="F:DNA-directed DNA polymerase activity"/>
    <property type="evidence" value="ECO:0007669"/>
    <property type="project" value="UniProtKB-KW"/>
</dbReference>
<dbReference type="Gene3D" id="3.20.20.140">
    <property type="entry name" value="Metal-dependent hydrolases"/>
    <property type="match status" value="1"/>
</dbReference>
<evidence type="ECO:0000256" key="5">
    <source>
        <dbReference type="SAM" id="Coils"/>
    </source>
</evidence>
<evidence type="ECO:0000313" key="9">
    <source>
        <dbReference type="Proteomes" id="UP000593952"/>
    </source>
</evidence>
<keyword evidence="2" id="KW-0548">Nucleotidyltransferase</keyword>
<dbReference type="InterPro" id="IPR004805">
    <property type="entry name" value="DnaE2/DnaE/PolC"/>
</dbReference>
<name>A0A7S6R885_9CAUD</name>
<feature type="domain" description="Bacterial DNA polymerase III alpha subunit NTPase" evidence="6">
    <location>
        <begin position="252"/>
        <end position="506"/>
    </location>
</feature>
<keyword evidence="9" id="KW-1185">Reference proteome</keyword>
<evidence type="ECO:0000256" key="1">
    <source>
        <dbReference type="ARBA" id="ARBA00022679"/>
    </source>
</evidence>
<feature type="domain" description="DNA polymerase III alpha subunit finger" evidence="7">
    <location>
        <begin position="524"/>
        <end position="669"/>
    </location>
</feature>
<dbReference type="GO" id="GO:0006260">
    <property type="term" value="P:DNA replication"/>
    <property type="evidence" value="ECO:0007669"/>
    <property type="project" value="UniProtKB-KW"/>
</dbReference>
<keyword evidence="3" id="KW-0235">DNA replication</keyword>
<dbReference type="InterPro" id="IPR011708">
    <property type="entry name" value="DNA_pol3_alpha_NTPase_dom"/>
</dbReference>
<dbReference type="EMBL" id="MT708549">
    <property type="protein sequence ID" value="QOV06268.1"/>
    <property type="molecule type" value="Genomic_DNA"/>
</dbReference>
<dbReference type="GO" id="GO:0008408">
    <property type="term" value="F:3'-5' exonuclease activity"/>
    <property type="evidence" value="ECO:0007669"/>
    <property type="project" value="InterPro"/>
</dbReference>
<accession>A0A7S6R885</accession>
<sequence length="957" mass="106998">MSLPQLRVRTGYSFKKAYGHLDDIAARLGEVGVPFAGIVDASTWGHVRFDKAIRKANITPGFGVEIPIGTGNAETEQFKPRAWILAKDTRRMYNASTRAAQNGSLTPSQFSNLSGVFRFSGGALDALLDSYSACAEHEPFDYIDLNPSSIAHAANGVRWHRRSGIPLVLTSYNDMPRASDANFAWAWEVRDSVGMRHIATIDDMWSQLRYVMTREEFEVAIENTHAVADALKGVELQKAPIISLEGDMLAWCREGQAERLAKGHIKEWTKEYEDRLLMEVEQIRFKKFDSYFLCVADLVRFAKRHMLVGPARGSSAGSLVCYLMGITEVDPLPYGLLFQRFIDVSRSDFPDIDIDFNDDKREMVFDYLREKYGSDCVARVGNVSTVKAASAIAQVSKKFGIGYTENDIIKNALVSYAKGDDRYGYELADTFEQTEPGRDYAERHPGAAAMMAEIEIHPSHTSVHAAGILVCNDPVSDFCTVEANGVASIDKDDAEALNLLKIDALGLRTLGIIESANVMTPDELYALTPTDQRVFDVLNEGKVLAIFQFEGNAVRQVTKRVHIDRFSKIDNITSLARPGPLGAGMDEPYIKRTAGKEAVTFAFPELRKYLGDTFGILLYQEQIMAIVREIGGFDWPRVTEIRKAMGKSKGAEYFDKHGDDFVAGAVERGINADAARKLWKEMVTFGAYGFNKSHSVAYSIVTYWTLYLKRFHRLEFAAACLRSAKDEQQTIAILRELVQEGVQYTAIDPEYSAENWLVADGRLIGGIMNAKGYGPSKAQKYIELRNNRNNSEKDRKAFEKAAAKLAEAEVPYADLNEAHTKFGAAYRDSSVLGVESGKPITNIKAAIGGEIMLFIGKLKEKRLGDFNDPKELKRSGKKPRSGCTQYLDMFFTDDSVDSPVKFRIADYENFRNPVRSFSTFGRIHAEADNKGKWFLIKAKKWEGFESFQVLNLKQISE</sequence>
<dbReference type="Proteomes" id="UP000593952">
    <property type="component" value="Segment"/>
</dbReference>
<evidence type="ECO:0000259" key="6">
    <source>
        <dbReference type="Pfam" id="PF07733"/>
    </source>
</evidence>
<dbReference type="PANTHER" id="PTHR32294">
    <property type="entry name" value="DNA POLYMERASE III SUBUNIT ALPHA"/>
    <property type="match status" value="1"/>
</dbReference>
<reference evidence="8 9" key="1">
    <citation type="submission" date="2020-07" db="EMBL/GenBank/DDBJ databases">
        <title>Complete genome sequence of Burkholderia gladioli phage Maja.</title>
        <authorList>
            <person name="Yu Z."/>
            <person name="Yao G.W."/>
            <person name="Guadalupe Vizoso-Pinto M."/>
            <person name="Sun L."/>
            <person name="Le T."/>
            <person name="Gonzalez C."/>
            <person name="Young R."/>
            <person name="Liu M."/>
        </authorList>
    </citation>
    <scope>NUCLEOTIDE SEQUENCE [LARGE SCALE GENOMIC DNA]</scope>
</reference>
<gene>
    <name evidence="8" type="ORF">CPT_Maja_048</name>
</gene>
<evidence type="ECO:0000256" key="4">
    <source>
        <dbReference type="ARBA" id="ARBA00022932"/>
    </source>
</evidence>
<keyword evidence="4" id="KW-0239">DNA-directed DNA polymerase</keyword>
<keyword evidence="1" id="KW-0808">Transferase</keyword>
<evidence type="ECO:0000259" key="7">
    <source>
        <dbReference type="Pfam" id="PF17657"/>
    </source>
</evidence>
<evidence type="ECO:0000256" key="2">
    <source>
        <dbReference type="ARBA" id="ARBA00022695"/>
    </source>
</evidence>
<organism evidence="8 9">
    <name type="scientific">Burkholderia phage Maja</name>
    <dbReference type="NCBI Taxonomy" id="2767571"/>
    <lineage>
        <taxon>Viruses</taxon>
        <taxon>Duplodnaviria</taxon>
        <taxon>Heunggongvirae</taxon>
        <taxon>Uroviricota</taxon>
        <taxon>Caudoviricetes</taxon>
        <taxon>Lindbergviridae</taxon>
        <taxon>Gladiolivirus</taxon>
        <taxon>Gladiolivirus maja</taxon>
    </lineage>
</organism>
<evidence type="ECO:0000313" key="8">
    <source>
        <dbReference type="EMBL" id="QOV06268.1"/>
    </source>
</evidence>
<dbReference type="InterPro" id="IPR040982">
    <property type="entry name" value="DNA_pol3_finger"/>
</dbReference>
<protein>
    <submittedName>
        <fullName evidence="8">DNA polymerase III alpha subunit</fullName>
    </submittedName>
</protein>
<dbReference type="Pfam" id="PF07733">
    <property type="entry name" value="DNA_pol3_alpha"/>
    <property type="match status" value="1"/>
</dbReference>
<evidence type="ECO:0000256" key="3">
    <source>
        <dbReference type="ARBA" id="ARBA00022705"/>
    </source>
</evidence>